<evidence type="ECO:0000313" key="1">
    <source>
        <dbReference type="EMBL" id="GBE81227.1"/>
    </source>
</evidence>
<name>A0A401GGA8_9APHY</name>
<dbReference type="GeneID" id="38778144"/>
<accession>A0A401GGA8</accession>
<proteinExistence type="predicted"/>
<comment type="caution">
    <text evidence="1">The sequence shown here is derived from an EMBL/GenBank/DDBJ whole genome shotgun (WGS) entry which is preliminary data.</text>
</comment>
<reference evidence="1 2" key="1">
    <citation type="journal article" date="2018" name="Sci. Rep.">
        <title>Genome sequence of the cauliflower mushroom Sparassis crispa (Hanabiratake) and its association with beneficial usage.</title>
        <authorList>
            <person name="Kiyama R."/>
            <person name="Furutani Y."/>
            <person name="Kawaguchi K."/>
            <person name="Nakanishi T."/>
        </authorList>
    </citation>
    <scope>NUCLEOTIDE SEQUENCE [LARGE SCALE GENOMIC DNA]</scope>
</reference>
<protein>
    <submittedName>
        <fullName evidence="1">Uncharacterized protein</fullName>
    </submittedName>
</protein>
<keyword evidence="2" id="KW-1185">Reference proteome</keyword>
<dbReference type="OrthoDB" id="2813636at2759"/>
<evidence type="ECO:0000313" key="2">
    <source>
        <dbReference type="Proteomes" id="UP000287166"/>
    </source>
</evidence>
<sequence>MTPQVMQTSDPALFNDAFLAPNATQQATLNIPLFSLATPTPTASGASTGATSDSVAVETLPQFVLDAIAAAEATDSDPQALAAQEAARADGDRCIASGRSCTPDWIARPEMPRCCPGLTCYAVILAVGGWCG</sequence>
<organism evidence="1 2">
    <name type="scientific">Sparassis crispa</name>
    <dbReference type="NCBI Taxonomy" id="139825"/>
    <lineage>
        <taxon>Eukaryota</taxon>
        <taxon>Fungi</taxon>
        <taxon>Dikarya</taxon>
        <taxon>Basidiomycota</taxon>
        <taxon>Agaricomycotina</taxon>
        <taxon>Agaricomycetes</taxon>
        <taxon>Polyporales</taxon>
        <taxon>Sparassidaceae</taxon>
        <taxon>Sparassis</taxon>
    </lineage>
</organism>
<dbReference type="RefSeq" id="XP_027612140.1">
    <property type="nucleotide sequence ID" value="XM_027756339.1"/>
</dbReference>
<dbReference type="Proteomes" id="UP000287166">
    <property type="component" value="Unassembled WGS sequence"/>
</dbReference>
<dbReference type="EMBL" id="BFAD01000003">
    <property type="protein sequence ID" value="GBE81227.1"/>
    <property type="molecule type" value="Genomic_DNA"/>
</dbReference>
<gene>
    <name evidence="1" type="ORF">SCP_0309540</name>
</gene>
<dbReference type="InParanoid" id="A0A401GGA8"/>
<dbReference type="AlphaFoldDB" id="A0A401GGA8"/>